<dbReference type="PROSITE" id="PS50405">
    <property type="entry name" value="GST_CTER"/>
    <property type="match status" value="1"/>
</dbReference>
<dbReference type="Gene3D" id="1.20.1050.10">
    <property type="match status" value="1"/>
</dbReference>
<dbReference type="EC" id="2.5.1.18" evidence="2"/>
<dbReference type="PANTHER" id="PTHR44051">
    <property type="entry name" value="GLUTATHIONE S-TRANSFERASE-RELATED"/>
    <property type="match status" value="1"/>
</dbReference>
<name>A0A8E2E8Q6_9PEZI</name>
<dbReference type="Proteomes" id="UP000250266">
    <property type="component" value="Unassembled WGS sequence"/>
</dbReference>
<evidence type="ECO:0000259" key="5">
    <source>
        <dbReference type="PROSITE" id="PS50404"/>
    </source>
</evidence>
<evidence type="ECO:0000259" key="6">
    <source>
        <dbReference type="PROSITE" id="PS50405"/>
    </source>
</evidence>
<dbReference type="AlphaFoldDB" id="A0A8E2E8Q6"/>
<dbReference type="InterPro" id="IPR004045">
    <property type="entry name" value="Glutathione_S-Trfase_N"/>
</dbReference>
<organism evidence="7 8">
    <name type="scientific">Lepidopterella palustris CBS 459.81</name>
    <dbReference type="NCBI Taxonomy" id="1314670"/>
    <lineage>
        <taxon>Eukaryota</taxon>
        <taxon>Fungi</taxon>
        <taxon>Dikarya</taxon>
        <taxon>Ascomycota</taxon>
        <taxon>Pezizomycotina</taxon>
        <taxon>Dothideomycetes</taxon>
        <taxon>Pleosporomycetidae</taxon>
        <taxon>Mytilinidiales</taxon>
        <taxon>Argynnaceae</taxon>
        <taxon>Lepidopterella</taxon>
    </lineage>
</organism>
<feature type="domain" description="GST N-terminal" evidence="5">
    <location>
        <begin position="1"/>
        <end position="81"/>
    </location>
</feature>
<dbReference type="SUPFAM" id="SSF47616">
    <property type="entry name" value="GST C-terminal domain-like"/>
    <property type="match status" value="1"/>
</dbReference>
<dbReference type="GO" id="GO:0004364">
    <property type="term" value="F:glutathione transferase activity"/>
    <property type="evidence" value="ECO:0007669"/>
    <property type="project" value="UniProtKB-EC"/>
</dbReference>
<evidence type="ECO:0000313" key="7">
    <source>
        <dbReference type="EMBL" id="OCK79153.1"/>
    </source>
</evidence>
<comment type="similarity">
    <text evidence="1">Belongs to the GST superfamily.</text>
</comment>
<accession>A0A8E2E8Q6</accession>
<dbReference type="PANTHER" id="PTHR44051:SF9">
    <property type="entry name" value="GLUTATHIONE S-TRANSFERASE 1"/>
    <property type="match status" value="1"/>
</dbReference>
<dbReference type="SUPFAM" id="SSF52833">
    <property type="entry name" value="Thioredoxin-like"/>
    <property type="match status" value="1"/>
</dbReference>
<evidence type="ECO:0000256" key="2">
    <source>
        <dbReference type="ARBA" id="ARBA00012452"/>
    </source>
</evidence>
<dbReference type="EMBL" id="KV745020">
    <property type="protein sequence ID" value="OCK79153.1"/>
    <property type="molecule type" value="Genomic_DNA"/>
</dbReference>
<dbReference type="SFLD" id="SFLDG00358">
    <property type="entry name" value="Main_(cytGST)"/>
    <property type="match status" value="1"/>
</dbReference>
<dbReference type="OrthoDB" id="2309723at2759"/>
<dbReference type="InterPro" id="IPR004046">
    <property type="entry name" value="GST_C"/>
</dbReference>
<sequence length="227" mass="25249">MLTVYHLQRSQSERIVWLCEELGIPYELKIYARDPQTLLAPTEYKKLHPMGSAPVITDGSVTLAESCAITEYILTKYGGSALRLSPDVPNYASYLYWLHFANGSLQPAVSRLMLLKYGGITPENPFYGRLDAGRKASLKMMDEHLQKNKWLAGEEFTAADVMCVFSLTTMRLFLPFGLEEYPGLVAWLGRCGDREGYKRAMAKGDPGFTPALGVEAPESIVRGATRG</sequence>
<dbReference type="CDD" id="cd03046">
    <property type="entry name" value="GST_N_GTT1_like"/>
    <property type="match status" value="1"/>
</dbReference>
<protein>
    <recommendedName>
        <fullName evidence="2">glutathione transferase</fullName>
        <ecNumber evidence="2">2.5.1.18</ecNumber>
    </recommendedName>
</protein>
<reference evidence="7 8" key="1">
    <citation type="journal article" date="2016" name="Nat. Commun.">
        <title>Ectomycorrhizal ecology is imprinted in the genome of the dominant symbiotic fungus Cenococcum geophilum.</title>
        <authorList>
            <consortium name="DOE Joint Genome Institute"/>
            <person name="Peter M."/>
            <person name="Kohler A."/>
            <person name="Ohm R.A."/>
            <person name="Kuo A."/>
            <person name="Krutzmann J."/>
            <person name="Morin E."/>
            <person name="Arend M."/>
            <person name="Barry K.W."/>
            <person name="Binder M."/>
            <person name="Choi C."/>
            <person name="Clum A."/>
            <person name="Copeland A."/>
            <person name="Grisel N."/>
            <person name="Haridas S."/>
            <person name="Kipfer T."/>
            <person name="LaButti K."/>
            <person name="Lindquist E."/>
            <person name="Lipzen A."/>
            <person name="Maire R."/>
            <person name="Meier B."/>
            <person name="Mihaltcheva S."/>
            <person name="Molinier V."/>
            <person name="Murat C."/>
            <person name="Poggeler S."/>
            <person name="Quandt C.A."/>
            <person name="Sperisen C."/>
            <person name="Tritt A."/>
            <person name="Tisserant E."/>
            <person name="Crous P.W."/>
            <person name="Henrissat B."/>
            <person name="Nehls U."/>
            <person name="Egli S."/>
            <person name="Spatafora J.W."/>
            <person name="Grigoriev I.V."/>
            <person name="Martin F.M."/>
        </authorList>
    </citation>
    <scope>NUCLEOTIDE SEQUENCE [LARGE SCALE GENOMIC DNA]</scope>
    <source>
        <strain evidence="7 8">CBS 459.81</strain>
    </source>
</reference>
<keyword evidence="3 7" id="KW-0808">Transferase</keyword>
<evidence type="ECO:0000256" key="4">
    <source>
        <dbReference type="ARBA" id="ARBA00047960"/>
    </source>
</evidence>
<dbReference type="GO" id="GO:0005737">
    <property type="term" value="C:cytoplasm"/>
    <property type="evidence" value="ECO:0007669"/>
    <property type="project" value="UniProtKB-ARBA"/>
</dbReference>
<dbReference type="InterPro" id="IPR040079">
    <property type="entry name" value="Glutathione_S-Trfase"/>
</dbReference>
<feature type="domain" description="GST C-terminal" evidence="6">
    <location>
        <begin position="87"/>
        <end position="208"/>
    </location>
</feature>
<dbReference type="SFLD" id="SFLDS00019">
    <property type="entry name" value="Glutathione_Transferase_(cytos"/>
    <property type="match status" value="1"/>
</dbReference>
<proteinExistence type="inferred from homology"/>
<evidence type="ECO:0000313" key="8">
    <source>
        <dbReference type="Proteomes" id="UP000250266"/>
    </source>
</evidence>
<dbReference type="Pfam" id="PF00043">
    <property type="entry name" value="GST_C"/>
    <property type="match status" value="1"/>
</dbReference>
<dbReference type="Pfam" id="PF13409">
    <property type="entry name" value="GST_N_2"/>
    <property type="match status" value="1"/>
</dbReference>
<evidence type="ECO:0000256" key="3">
    <source>
        <dbReference type="ARBA" id="ARBA00022679"/>
    </source>
</evidence>
<keyword evidence="8" id="KW-1185">Reference proteome</keyword>
<dbReference type="SFLD" id="SFLDG01150">
    <property type="entry name" value="Main.1:_Beta-like"/>
    <property type="match status" value="1"/>
</dbReference>
<gene>
    <name evidence="7" type="ORF">K432DRAFT_435550</name>
</gene>
<comment type="catalytic activity">
    <reaction evidence="4">
        <text>RX + glutathione = an S-substituted glutathione + a halide anion + H(+)</text>
        <dbReference type="Rhea" id="RHEA:16437"/>
        <dbReference type="ChEBI" id="CHEBI:15378"/>
        <dbReference type="ChEBI" id="CHEBI:16042"/>
        <dbReference type="ChEBI" id="CHEBI:17792"/>
        <dbReference type="ChEBI" id="CHEBI:57925"/>
        <dbReference type="ChEBI" id="CHEBI:90779"/>
        <dbReference type="EC" id="2.5.1.18"/>
    </reaction>
</comment>
<evidence type="ECO:0000256" key="1">
    <source>
        <dbReference type="ARBA" id="ARBA00007409"/>
    </source>
</evidence>
<dbReference type="PROSITE" id="PS50404">
    <property type="entry name" value="GST_NTER"/>
    <property type="match status" value="1"/>
</dbReference>
<dbReference type="Gene3D" id="3.40.30.10">
    <property type="entry name" value="Glutaredoxin"/>
    <property type="match status" value="1"/>
</dbReference>
<dbReference type="InterPro" id="IPR036282">
    <property type="entry name" value="Glutathione-S-Trfase_C_sf"/>
</dbReference>
<dbReference type="GO" id="GO:0004602">
    <property type="term" value="F:glutathione peroxidase activity"/>
    <property type="evidence" value="ECO:0007669"/>
    <property type="project" value="UniProtKB-ARBA"/>
</dbReference>
<dbReference type="InterPro" id="IPR036249">
    <property type="entry name" value="Thioredoxin-like_sf"/>
</dbReference>
<dbReference type="FunFam" id="3.40.30.10:FF:000156">
    <property type="entry name" value="Glutathione S-transferase 1"/>
    <property type="match status" value="1"/>
</dbReference>
<dbReference type="InterPro" id="IPR010987">
    <property type="entry name" value="Glutathione-S-Trfase_C-like"/>
</dbReference>